<evidence type="ECO:0000313" key="4">
    <source>
        <dbReference type="EMBL" id="PZX20308.1"/>
    </source>
</evidence>
<keyword evidence="2" id="KW-0548">Nucleotidyltransferase</keyword>
<keyword evidence="5" id="KW-1185">Reference proteome</keyword>
<dbReference type="InterPro" id="IPR050065">
    <property type="entry name" value="GlmU-like"/>
</dbReference>
<dbReference type="AlphaFoldDB" id="A0A2W7NJ81"/>
<dbReference type="InterPro" id="IPR029044">
    <property type="entry name" value="Nucleotide-diphossugar_trans"/>
</dbReference>
<dbReference type="GO" id="GO:0016779">
    <property type="term" value="F:nucleotidyltransferase activity"/>
    <property type="evidence" value="ECO:0007669"/>
    <property type="project" value="UniProtKB-KW"/>
</dbReference>
<comment type="caution">
    <text evidence="4">The sequence shown here is derived from an EMBL/GenBank/DDBJ whole genome shotgun (WGS) entry which is preliminary data.</text>
</comment>
<dbReference type="PANTHER" id="PTHR43584">
    <property type="entry name" value="NUCLEOTIDYL TRANSFERASE"/>
    <property type="match status" value="1"/>
</dbReference>
<dbReference type="RefSeq" id="WP_111444043.1">
    <property type="nucleotide sequence ID" value="NZ_QKZK01000002.1"/>
</dbReference>
<protein>
    <submittedName>
        <fullName evidence="4">Nucleotidyltransferase-like protein</fullName>
    </submittedName>
</protein>
<evidence type="ECO:0000313" key="5">
    <source>
        <dbReference type="Proteomes" id="UP000249239"/>
    </source>
</evidence>
<keyword evidence="1 4" id="KW-0808">Transferase</keyword>
<reference evidence="4 5" key="1">
    <citation type="submission" date="2018-06" db="EMBL/GenBank/DDBJ databases">
        <title>Genomic Encyclopedia of Archaeal and Bacterial Type Strains, Phase II (KMG-II): from individual species to whole genera.</title>
        <authorList>
            <person name="Goeker M."/>
        </authorList>
    </citation>
    <scope>NUCLEOTIDE SEQUENCE [LARGE SCALE GENOMIC DNA]</scope>
    <source>
        <strain evidence="4 5">DSM 6779</strain>
    </source>
</reference>
<dbReference type="OrthoDB" id="9813880at2"/>
<proteinExistence type="predicted"/>
<evidence type="ECO:0000256" key="1">
    <source>
        <dbReference type="ARBA" id="ARBA00022679"/>
    </source>
</evidence>
<evidence type="ECO:0000259" key="3">
    <source>
        <dbReference type="Pfam" id="PF00483"/>
    </source>
</evidence>
<dbReference type="PANTHER" id="PTHR43584:SF8">
    <property type="entry name" value="N-ACETYLMURAMATE ALPHA-1-PHOSPHATE URIDYLYLTRANSFERASE"/>
    <property type="match status" value="1"/>
</dbReference>
<gene>
    <name evidence="4" type="ORF">LX69_00305</name>
</gene>
<organism evidence="4 5">
    <name type="scientific">Breznakibacter xylanolyticus</name>
    <dbReference type="NCBI Taxonomy" id="990"/>
    <lineage>
        <taxon>Bacteria</taxon>
        <taxon>Pseudomonadati</taxon>
        <taxon>Bacteroidota</taxon>
        <taxon>Bacteroidia</taxon>
        <taxon>Marinilabiliales</taxon>
        <taxon>Marinilabiliaceae</taxon>
        <taxon>Breznakibacter</taxon>
    </lineage>
</organism>
<dbReference type="Proteomes" id="UP000249239">
    <property type="component" value="Unassembled WGS sequence"/>
</dbReference>
<dbReference type="SUPFAM" id="SSF53448">
    <property type="entry name" value="Nucleotide-diphospho-sugar transferases"/>
    <property type="match status" value="1"/>
</dbReference>
<evidence type="ECO:0000256" key="2">
    <source>
        <dbReference type="ARBA" id="ARBA00022695"/>
    </source>
</evidence>
<accession>A0A2W7NJ81</accession>
<name>A0A2W7NJ81_9BACT</name>
<dbReference type="Pfam" id="PF00483">
    <property type="entry name" value="NTP_transferase"/>
    <property type="match status" value="1"/>
</dbReference>
<dbReference type="EMBL" id="QKZK01000002">
    <property type="protein sequence ID" value="PZX20308.1"/>
    <property type="molecule type" value="Genomic_DNA"/>
</dbReference>
<sequence>MLNAMIFAAGLGTRLMPLTQNTPKAMVQVNGQPLLWYAIHNVIQAGATRIVVNVHHFAPQIIAYLNELSFPGVEIMVSDERDQLLETGGGLLKAKNLFVKDAPILIHNADVLTNSNLTTLVNQHRTNGALATLMVQQRPTQRYLLFDCNDELCGWENLKTGERIITRDKDHLQQMAFNGIQMVDYRILEMLGGVRKFSITRGYLDLSPDYAIRAWKDWQGQWFDIGTIEKLHEAIHEFKHNTQ</sequence>
<feature type="domain" description="Nucleotidyl transferase" evidence="3">
    <location>
        <begin position="4"/>
        <end position="142"/>
    </location>
</feature>
<dbReference type="InterPro" id="IPR005835">
    <property type="entry name" value="NTP_transferase_dom"/>
</dbReference>
<dbReference type="Gene3D" id="3.90.550.10">
    <property type="entry name" value="Spore Coat Polysaccharide Biosynthesis Protein SpsA, Chain A"/>
    <property type="match status" value="1"/>
</dbReference>